<dbReference type="Proteomes" id="UP001374584">
    <property type="component" value="Unassembled WGS sequence"/>
</dbReference>
<dbReference type="EMBL" id="JAYMYR010000010">
    <property type="protein sequence ID" value="KAK7335300.1"/>
    <property type="molecule type" value="Genomic_DNA"/>
</dbReference>
<evidence type="ECO:0000313" key="1">
    <source>
        <dbReference type="EMBL" id="KAK7335300.1"/>
    </source>
</evidence>
<gene>
    <name evidence="1" type="ORF">VNO80_27078</name>
</gene>
<proteinExistence type="predicted"/>
<accession>A0AAN9QF18</accession>
<name>A0AAN9QF18_PHACN</name>
<organism evidence="1 2">
    <name type="scientific">Phaseolus coccineus</name>
    <name type="common">Scarlet runner bean</name>
    <name type="synonym">Phaseolus multiflorus</name>
    <dbReference type="NCBI Taxonomy" id="3886"/>
    <lineage>
        <taxon>Eukaryota</taxon>
        <taxon>Viridiplantae</taxon>
        <taxon>Streptophyta</taxon>
        <taxon>Embryophyta</taxon>
        <taxon>Tracheophyta</taxon>
        <taxon>Spermatophyta</taxon>
        <taxon>Magnoliopsida</taxon>
        <taxon>eudicotyledons</taxon>
        <taxon>Gunneridae</taxon>
        <taxon>Pentapetalae</taxon>
        <taxon>rosids</taxon>
        <taxon>fabids</taxon>
        <taxon>Fabales</taxon>
        <taxon>Fabaceae</taxon>
        <taxon>Papilionoideae</taxon>
        <taxon>50 kb inversion clade</taxon>
        <taxon>NPAAA clade</taxon>
        <taxon>indigoferoid/millettioid clade</taxon>
        <taxon>Phaseoleae</taxon>
        <taxon>Phaseolus</taxon>
    </lineage>
</organism>
<evidence type="ECO:0000313" key="2">
    <source>
        <dbReference type="Proteomes" id="UP001374584"/>
    </source>
</evidence>
<reference evidence="1 2" key="1">
    <citation type="submission" date="2024-01" db="EMBL/GenBank/DDBJ databases">
        <title>The genomes of 5 underutilized Papilionoideae crops provide insights into root nodulation and disease resistanc.</title>
        <authorList>
            <person name="Jiang F."/>
        </authorList>
    </citation>
    <scope>NUCLEOTIDE SEQUENCE [LARGE SCALE GENOMIC DNA]</scope>
    <source>
        <strain evidence="1">JINMINGXINNONG_FW02</strain>
        <tissue evidence="1">Leaves</tissue>
    </source>
</reference>
<keyword evidence="2" id="KW-1185">Reference proteome</keyword>
<dbReference type="AlphaFoldDB" id="A0AAN9QF18"/>
<protein>
    <submittedName>
        <fullName evidence="1">Uncharacterized protein</fullName>
    </submittedName>
</protein>
<comment type="caution">
    <text evidence="1">The sequence shown here is derived from an EMBL/GenBank/DDBJ whole genome shotgun (WGS) entry which is preliminary data.</text>
</comment>
<sequence length="116" mass="12536">MLGSLEAICTCKRERGALEAVCTPTLKSRWGKKHQLYSGFTGIPLRCYHPVLGPLPTSGYLTGNWPTLGTNLSCSGCVVRVTQDLCQLVTLCCRGLITLRSDEDASVPSGDHHSDD</sequence>